<protein>
    <submittedName>
        <fullName evidence="2">Uncharacterized protein</fullName>
    </submittedName>
</protein>
<dbReference type="EMBL" id="CADCWK010000280">
    <property type="protein sequence ID" value="CAA9569918.1"/>
    <property type="molecule type" value="Genomic_DNA"/>
</dbReference>
<feature type="compositionally biased region" description="Low complexity" evidence="1">
    <location>
        <begin position="19"/>
        <end position="29"/>
    </location>
</feature>
<evidence type="ECO:0000256" key="1">
    <source>
        <dbReference type="SAM" id="MobiDB-lite"/>
    </source>
</evidence>
<organism evidence="2">
    <name type="scientific">uncultured Thermomicrobiales bacterium</name>
    <dbReference type="NCBI Taxonomy" id="1645740"/>
    <lineage>
        <taxon>Bacteria</taxon>
        <taxon>Pseudomonadati</taxon>
        <taxon>Thermomicrobiota</taxon>
        <taxon>Thermomicrobia</taxon>
        <taxon>Thermomicrobiales</taxon>
        <taxon>environmental samples</taxon>
    </lineage>
</organism>
<gene>
    <name evidence="2" type="ORF">AVDCRST_MAG33-2415</name>
</gene>
<name>A0A6J4V6W2_9BACT</name>
<dbReference type="AlphaFoldDB" id="A0A6J4V6W2"/>
<feature type="non-terminal residue" evidence="2">
    <location>
        <position position="60"/>
    </location>
</feature>
<proteinExistence type="predicted"/>
<accession>A0A6J4V6W2</accession>
<feature type="non-terminal residue" evidence="2">
    <location>
        <position position="1"/>
    </location>
</feature>
<evidence type="ECO:0000313" key="2">
    <source>
        <dbReference type="EMBL" id="CAA9569918.1"/>
    </source>
</evidence>
<reference evidence="2" key="1">
    <citation type="submission" date="2020-02" db="EMBL/GenBank/DDBJ databases">
        <authorList>
            <person name="Meier V. D."/>
        </authorList>
    </citation>
    <scope>NUCLEOTIDE SEQUENCE</scope>
    <source>
        <strain evidence="2">AVDCRST_MAG33</strain>
    </source>
</reference>
<sequence length="60" mass="6412">RAWRASGDVGPELRRPAGRRAGVGAAPGRSGEWDLGRRQRPPADAADLRRVAAPGRRPAM</sequence>
<feature type="region of interest" description="Disordered" evidence="1">
    <location>
        <begin position="1"/>
        <end position="60"/>
    </location>
</feature>